<sequence length="164" mass="17724">MDAEWVQEVSKEVLDTSELGSRGEIWFAGQVILALAVLFPPGFLRPLLEGAGWLGVAAGLGLMVAGQQALGANLTPFPKPRESGTLSKEGVLQYVRHPMYGGLLLAAVGFAAATGDELRMLLALAFFLVLDTKASVEEAYLTEKFGEEYERVMKSTKKFIPGIY</sequence>
<dbReference type="OrthoDB" id="422086at2759"/>
<dbReference type="Pfam" id="PF04191">
    <property type="entry name" value="PEMT"/>
    <property type="match status" value="1"/>
</dbReference>
<gene>
    <name evidence="10" type="ORF">C2E21_2097</name>
</gene>
<comment type="subcellular location">
    <subcellularLocation>
        <location evidence="1">Endomembrane system</location>
        <topology evidence="1">Multi-pass membrane protein</topology>
    </subcellularLocation>
</comment>
<evidence type="ECO:0000313" key="10">
    <source>
        <dbReference type="EMBL" id="PRW59192.1"/>
    </source>
</evidence>
<keyword evidence="6 9" id="KW-0472">Membrane</keyword>
<dbReference type="AlphaFoldDB" id="A0A2P6TYQ4"/>
<dbReference type="GO" id="GO:0006656">
    <property type="term" value="P:phosphatidylcholine biosynthetic process"/>
    <property type="evidence" value="ECO:0007669"/>
    <property type="project" value="UniProtKB-UniPathway"/>
</dbReference>
<evidence type="ECO:0000256" key="5">
    <source>
        <dbReference type="ARBA" id="ARBA00023098"/>
    </source>
</evidence>
<dbReference type="InterPro" id="IPR007318">
    <property type="entry name" value="Phopholipid_MeTrfase"/>
</dbReference>
<dbReference type="Proteomes" id="UP000239899">
    <property type="component" value="Unassembled WGS sequence"/>
</dbReference>
<feature type="transmembrane region" description="Helical" evidence="9">
    <location>
        <begin position="51"/>
        <end position="70"/>
    </location>
</feature>
<keyword evidence="11" id="KW-1185">Reference proteome</keyword>
<protein>
    <submittedName>
        <fullName evidence="10">Isoprenylcysteine carboxyl methyltransferase</fullName>
    </submittedName>
</protein>
<dbReference type="UniPathway" id="UPA00753"/>
<accession>A0A2P6TYQ4</accession>
<name>A0A2P6TYQ4_CHLSO</name>
<proteinExistence type="predicted"/>
<evidence type="ECO:0000256" key="3">
    <source>
        <dbReference type="ARBA" id="ARBA00022692"/>
    </source>
</evidence>
<evidence type="ECO:0000313" key="11">
    <source>
        <dbReference type="Proteomes" id="UP000239899"/>
    </source>
</evidence>
<feature type="transmembrane region" description="Helical" evidence="9">
    <location>
        <begin position="103"/>
        <end position="130"/>
    </location>
</feature>
<keyword evidence="4 9" id="KW-1133">Transmembrane helix</keyword>
<dbReference type="PANTHER" id="PTHR12714">
    <property type="entry name" value="PROTEIN-S ISOPRENYLCYSTEINE O-METHYLTRANSFERASE"/>
    <property type="match status" value="1"/>
</dbReference>
<keyword evidence="10" id="KW-0808">Transferase</keyword>
<evidence type="ECO:0000256" key="6">
    <source>
        <dbReference type="ARBA" id="ARBA00023136"/>
    </source>
</evidence>
<dbReference type="EMBL" id="LHPG02000004">
    <property type="protein sequence ID" value="PRW59192.1"/>
    <property type="molecule type" value="Genomic_DNA"/>
</dbReference>
<dbReference type="GO" id="GO:0004671">
    <property type="term" value="F:protein C-terminal S-isoprenylcysteine carboxyl O-methyltransferase activity"/>
    <property type="evidence" value="ECO:0007669"/>
    <property type="project" value="TreeGrafter"/>
</dbReference>
<keyword evidence="2" id="KW-0444">Lipid biosynthesis</keyword>
<feature type="transmembrane region" description="Helical" evidence="9">
    <location>
        <begin position="25"/>
        <end position="44"/>
    </location>
</feature>
<keyword evidence="8" id="KW-1208">Phospholipid metabolism</keyword>
<keyword evidence="7" id="KW-0594">Phospholipid biosynthesis</keyword>
<dbReference type="Gene3D" id="1.20.120.1630">
    <property type="match status" value="1"/>
</dbReference>
<dbReference type="GO" id="GO:0032259">
    <property type="term" value="P:methylation"/>
    <property type="evidence" value="ECO:0007669"/>
    <property type="project" value="UniProtKB-KW"/>
</dbReference>
<evidence type="ECO:0000256" key="8">
    <source>
        <dbReference type="ARBA" id="ARBA00023264"/>
    </source>
</evidence>
<evidence type="ECO:0000256" key="4">
    <source>
        <dbReference type="ARBA" id="ARBA00022989"/>
    </source>
</evidence>
<dbReference type="PANTHER" id="PTHR12714:SF26">
    <property type="entry name" value="ISOPRENYLCYSTEINE CARBOXYLMETHYLTRANSFERASE FAMILY PROTEIN"/>
    <property type="match status" value="1"/>
</dbReference>
<dbReference type="STRING" id="3076.A0A2P6TYQ4"/>
<organism evidence="10 11">
    <name type="scientific">Chlorella sorokiniana</name>
    <name type="common">Freshwater green alga</name>
    <dbReference type="NCBI Taxonomy" id="3076"/>
    <lineage>
        <taxon>Eukaryota</taxon>
        <taxon>Viridiplantae</taxon>
        <taxon>Chlorophyta</taxon>
        <taxon>core chlorophytes</taxon>
        <taxon>Trebouxiophyceae</taxon>
        <taxon>Chlorellales</taxon>
        <taxon>Chlorellaceae</taxon>
        <taxon>Chlorella clade</taxon>
        <taxon>Chlorella</taxon>
    </lineage>
</organism>
<evidence type="ECO:0000256" key="1">
    <source>
        <dbReference type="ARBA" id="ARBA00004127"/>
    </source>
</evidence>
<keyword evidence="3 9" id="KW-0812">Transmembrane</keyword>
<comment type="caution">
    <text evidence="10">The sequence shown here is derived from an EMBL/GenBank/DDBJ whole genome shotgun (WGS) entry which is preliminary data.</text>
</comment>
<evidence type="ECO:0000256" key="9">
    <source>
        <dbReference type="SAM" id="Phobius"/>
    </source>
</evidence>
<keyword evidence="10" id="KW-0489">Methyltransferase</keyword>
<evidence type="ECO:0000256" key="7">
    <source>
        <dbReference type="ARBA" id="ARBA00023209"/>
    </source>
</evidence>
<reference evidence="10 11" key="1">
    <citation type="journal article" date="2018" name="Plant J.">
        <title>Genome sequences of Chlorella sorokiniana UTEX 1602 and Micractinium conductrix SAG 241.80: implications to maltose excretion by a green alga.</title>
        <authorList>
            <person name="Arriola M.B."/>
            <person name="Velmurugan N."/>
            <person name="Zhang Y."/>
            <person name="Plunkett M.H."/>
            <person name="Hondzo H."/>
            <person name="Barney B.M."/>
        </authorList>
    </citation>
    <scope>NUCLEOTIDE SEQUENCE [LARGE SCALE GENOMIC DNA]</scope>
    <source>
        <strain evidence="11">UTEX 1602</strain>
    </source>
</reference>
<evidence type="ECO:0000256" key="2">
    <source>
        <dbReference type="ARBA" id="ARBA00022516"/>
    </source>
</evidence>
<dbReference type="GO" id="GO:0005783">
    <property type="term" value="C:endoplasmic reticulum"/>
    <property type="evidence" value="ECO:0007669"/>
    <property type="project" value="TreeGrafter"/>
</dbReference>
<keyword evidence="5" id="KW-0443">Lipid metabolism</keyword>